<keyword evidence="2" id="KW-1185">Reference proteome</keyword>
<gene>
    <name evidence="1" type="ORF">HMPREF9302_09455</name>
</gene>
<accession>A0A096C7F5</accession>
<sequence>MNYPLYLASDAKYFLNKWQSEIGRIRETEVCIVRQNLKMLYSSYNVMDISIIPSPLLELRSYLVGDKITPHVILPKYIATGNLEFYWAELSGVDLFLTSLCKYNHPISGNEIHRIACDTTDMKQDRLYSRLNVVIRKFLSYQYISLNV</sequence>
<proteinExistence type="predicted"/>
<dbReference type="AlphaFoldDB" id="A0A096C7F5"/>
<comment type="caution">
    <text evidence="1">The sequence shown here is derived from an EMBL/GenBank/DDBJ whole genome shotgun (WGS) entry which is preliminary data.</text>
</comment>
<evidence type="ECO:0000313" key="1">
    <source>
        <dbReference type="EMBL" id="KGF50837.1"/>
    </source>
</evidence>
<dbReference type="Proteomes" id="UP000029614">
    <property type="component" value="Unassembled WGS sequence"/>
</dbReference>
<protein>
    <submittedName>
        <fullName evidence="1">Uncharacterized protein</fullName>
    </submittedName>
</protein>
<organism evidence="1 2">
    <name type="scientific">Prevotella amnii DNF00058</name>
    <dbReference type="NCBI Taxonomy" id="1401066"/>
    <lineage>
        <taxon>Bacteria</taxon>
        <taxon>Pseudomonadati</taxon>
        <taxon>Bacteroidota</taxon>
        <taxon>Bacteroidia</taxon>
        <taxon>Bacteroidales</taxon>
        <taxon>Prevotellaceae</taxon>
        <taxon>Prevotella</taxon>
    </lineage>
</organism>
<dbReference type="EMBL" id="JRNU01000066">
    <property type="protein sequence ID" value="KGF50837.1"/>
    <property type="molecule type" value="Genomic_DNA"/>
</dbReference>
<reference evidence="1 2" key="1">
    <citation type="submission" date="2014-07" db="EMBL/GenBank/DDBJ databases">
        <authorList>
            <person name="McCorrison J."/>
            <person name="Sanka R."/>
            <person name="Torralba M."/>
            <person name="Gillis M."/>
            <person name="Haft D.H."/>
            <person name="Methe B."/>
            <person name="Sutton G."/>
            <person name="Nelson K.E."/>
        </authorList>
    </citation>
    <scope>NUCLEOTIDE SEQUENCE [LARGE SCALE GENOMIC DNA]</scope>
    <source>
        <strain evidence="1 2">DNF00058</strain>
    </source>
</reference>
<dbReference type="RefSeq" id="WP_008447578.1">
    <property type="nucleotide sequence ID" value="NZ_JRNU01000066.1"/>
</dbReference>
<evidence type="ECO:0000313" key="2">
    <source>
        <dbReference type="Proteomes" id="UP000029614"/>
    </source>
</evidence>
<name>A0A096C7F5_9BACT</name>